<dbReference type="InterPro" id="IPR055357">
    <property type="entry name" value="LRR_At1g61320_AtMIF1"/>
</dbReference>
<dbReference type="Pfam" id="PF23622">
    <property type="entry name" value="LRR_At1g61320_AtMIF1"/>
    <property type="match status" value="1"/>
</dbReference>
<dbReference type="Pfam" id="PF00646">
    <property type="entry name" value="F-box"/>
    <property type="match status" value="1"/>
</dbReference>
<dbReference type="EMBL" id="ASHM01044305">
    <property type="protein sequence ID" value="PNX83517.1"/>
    <property type="molecule type" value="Genomic_DNA"/>
</dbReference>
<dbReference type="AlphaFoldDB" id="A0A2K3LYA6"/>
<protein>
    <submittedName>
        <fullName evidence="2">F-box/LRR-repeat protein</fullName>
    </submittedName>
</protein>
<name>A0A2K3LYA6_TRIPR</name>
<evidence type="ECO:0000259" key="1">
    <source>
        <dbReference type="PROSITE" id="PS50181"/>
    </source>
</evidence>
<dbReference type="InterPro" id="IPR053772">
    <property type="entry name" value="At1g61320/At1g61330-like"/>
</dbReference>
<dbReference type="SUPFAM" id="SSF81383">
    <property type="entry name" value="F-box domain"/>
    <property type="match status" value="1"/>
</dbReference>
<dbReference type="InterPro" id="IPR053781">
    <property type="entry name" value="F-box_AtFBL13-like"/>
</dbReference>
<dbReference type="PANTHER" id="PTHR34145">
    <property type="entry name" value="OS02G0105600 PROTEIN"/>
    <property type="match status" value="1"/>
</dbReference>
<dbReference type="STRING" id="57577.A0A2K3LYA6"/>
<dbReference type="InterPro" id="IPR001810">
    <property type="entry name" value="F-box_dom"/>
</dbReference>
<gene>
    <name evidence="2" type="ORF">L195_g039560</name>
</gene>
<reference evidence="2 3" key="2">
    <citation type="journal article" date="2017" name="Front. Plant Sci.">
        <title>Gene Classification and Mining of Molecular Markers Useful in Red Clover (Trifolium pratense) Breeding.</title>
        <authorList>
            <person name="Istvanek J."/>
            <person name="Dluhosova J."/>
            <person name="Dluhos P."/>
            <person name="Patkova L."/>
            <person name="Nedelnik J."/>
            <person name="Repkova J."/>
        </authorList>
    </citation>
    <scope>NUCLEOTIDE SEQUENCE [LARGE SCALE GENOMIC DNA]</scope>
    <source>
        <strain evidence="3">cv. Tatra</strain>
        <tissue evidence="2">Young leaves</tissue>
    </source>
</reference>
<dbReference type="Proteomes" id="UP000236291">
    <property type="component" value="Unassembled WGS sequence"/>
</dbReference>
<accession>A0A2K3LYA6</accession>
<feature type="domain" description="F-box" evidence="1">
    <location>
        <begin position="3"/>
        <end position="39"/>
    </location>
</feature>
<dbReference type="CDD" id="cd22160">
    <property type="entry name" value="F-box_AtFBL13-like"/>
    <property type="match status" value="1"/>
</dbReference>
<dbReference type="InterPro" id="IPR036047">
    <property type="entry name" value="F-box-like_dom_sf"/>
</dbReference>
<reference evidence="2 3" key="1">
    <citation type="journal article" date="2014" name="Am. J. Bot.">
        <title>Genome assembly and annotation for red clover (Trifolium pratense; Fabaceae).</title>
        <authorList>
            <person name="Istvanek J."/>
            <person name="Jaros M."/>
            <person name="Krenek A."/>
            <person name="Repkova J."/>
        </authorList>
    </citation>
    <scope>NUCLEOTIDE SEQUENCE [LARGE SCALE GENOMIC DNA]</scope>
    <source>
        <strain evidence="3">cv. Tatra</strain>
        <tissue evidence="2">Young leaves</tissue>
    </source>
</reference>
<proteinExistence type="predicted"/>
<evidence type="ECO:0000313" key="2">
    <source>
        <dbReference type="EMBL" id="PNX83517.1"/>
    </source>
</evidence>
<comment type="caution">
    <text evidence="2">The sequence shown here is derived from an EMBL/GenBank/DDBJ whole genome shotgun (WGS) entry which is preliminary data.</text>
</comment>
<dbReference type="PANTHER" id="PTHR34145:SF28">
    <property type="entry name" value="F-BOX DOMAIN-CONTAINING PROTEIN"/>
    <property type="match status" value="1"/>
</dbReference>
<dbReference type="Gene3D" id="1.20.1280.50">
    <property type="match status" value="1"/>
</dbReference>
<dbReference type="SMART" id="SM00256">
    <property type="entry name" value="FBOX"/>
    <property type="match status" value="1"/>
</dbReference>
<dbReference type="PROSITE" id="PS50181">
    <property type="entry name" value="FBOX"/>
    <property type="match status" value="1"/>
</dbReference>
<organism evidence="2 3">
    <name type="scientific">Trifolium pratense</name>
    <name type="common">Red clover</name>
    <dbReference type="NCBI Taxonomy" id="57577"/>
    <lineage>
        <taxon>Eukaryota</taxon>
        <taxon>Viridiplantae</taxon>
        <taxon>Streptophyta</taxon>
        <taxon>Embryophyta</taxon>
        <taxon>Tracheophyta</taxon>
        <taxon>Spermatophyta</taxon>
        <taxon>Magnoliopsida</taxon>
        <taxon>eudicotyledons</taxon>
        <taxon>Gunneridae</taxon>
        <taxon>Pentapetalae</taxon>
        <taxon>rosids</taxon>
        <taxon>fabids</taxon>
        <taxon>Fabales</taxon>
        <taxon>Fabaceae</taxon>
        <taxon>Papilionoideae</taxon>
        <taxon>50 kb inversion clade</taxon>
        <taxon>NPAAA clade</taxon>
        <taxon>Hologalegina</taxon>
        <taxon>IRL clade</taxon>
        <taxon>Trifolieae</taxon>
        <taxon>Trifolium</taxon>
    </lineage>
</organism>
<evidence type="ECO:0000313" key="3">
    <source>
        <dbReference type="Proteomes" id="UP000236291"/>
    </source>
</evidence>
<sequence>MDDDRISELPDDILSYILTMLSIKDLLKTSVLSKRWCKLWFLMRDLHFDIHNVIGSEKELLEKGHLTDVTRYSRTDRCVDLDLTPKEFVKRVDQFLNNFHGTSIDSFFVNFYLDCQQSNTIDRWINFAMVRGVERINLLFLGRPYVHRTAQNKHYKFDSALFSETNASTLKHLHLEYCLVCHPTNVSKEGYRLDVDLVLVDCLKLISLEYHGYGFDTLKLNTPVLKNINFSVSLEELNAFVTLCATFPELEIMHLDIFLKVTTSLKITQPLKHLKQLNLMICNPFILDNEECDPLWILNILQASPLLQKLTIMVSEHV</sequence>